<keyword evidence="4" id="KW-0812">Transmembrane</keyword>
<evidence type="ECO:0000259" key="10">
    <source>
        <dbReference type="Pfam" id="PF02706"/>
    </source>
</evidence>
<evidence type="ECO:0000256" key="1">
    <source>
        <dbReference type="ARBA" id="ARBA00004651"/>
    </source>
</evidence>
<evidence type="ECO:0000256" key="8">
    <source>
        <dbReference type="ARBA" id="ARBA00023136"/>
    </source>
</evidence>
<dbReference type="SUPFAM" id="SSF52540">
    <property type="entry name" value="P-loop containing nucleoside triphosphate hydrolases"/>
    <property type="match status" value="1"/>
</dbReference>
<proteinExistence type="inferred from homology"/>
<dbReference type="InterPro" id="IPR003856">
    <property type="entry name" value="LPS_length_determ_N"/>
</dbReference>
<keyword evidence="8" id="KW-0472">Membrane</keyword>
<evidence type="ECO:0000256" key="2">
    <source>
        <dbReference type="ARBA" id="ARBA00006683"/>
    </source>
</evidence>
<feature type="domain" description="CobQ/CobB/MinD/ParA nucleotide binding" evidence="9">
    <location>
        <begin position="252"/>
        <end position="358"/>
    </location>
</feature>
<dbReference type="PANTHER" id="PTHR32309">
    <property type="entry name" value="TYROSINE-PROTEIN KINASE"/>
    <property type="match status" value="1"/>
</dbReference>
<gene>
    <name evidence="11" type="ORF">M2152_002048</name>
</gene>
<keyword evidence="5" id="KW-0547">Nucleotide-binding</keyword>
<evidence type="ECO:0000313" key="11">
    <source>
        <dbReference type="EMBL" id="MDH6181866.1"/>
    </source>
</evidence>
<dbReference type="Gene3D" id="3.40.50.300">
    <property type="entry name" value="P-loop containing nucleotide triphosphate hydrolases"/>
    <property type="match status" value="1"/>
</dbReference>
<evidence type="ECO:0000256" key="5">
    <source>
        <dbReference type="ARBA" id="ARBA00022741"/>
    </source>
</evidence>
<keyword evidence="3" id="KW-1003">Cell membrane</keyword>
<keyword evidence="7" id="KW-1133">Transmembrane helix</keyword>
<comment type="similarity">
    <text evidence="2">Belongs to the CpsC/CapA family.</text>
</comment>
<reference evidence="11 12" key="1">
    <citation type="submission" date="2023-04" db="EMBL/GenBank/DDBJ databases">
        <title>Genome Encyclopedia of Bacteria and Archaea VI: Functional Genomics of Type Strains.</title>
        <authorList>
            <person name="Whitman W."/>
        </authorList>
    </citation>
    <scope>NUCLEOTIDE SEQUENCE [LARGE SCALE GENOMIC DNA]</scope>
    <source>
        <strain evidence="11 12">SG_E_30_P1</strain>
    </source>
</reference>
<evidence type="ECO:0000259" key="9">
    <source>
        <dbReference type="Pfam" id="PF01656"/>
    </source>
</evidence>
<comment type="caution">
    <text evidence="11">The sequence shown here is derived from an EMBL/GenBank/DDBJ whole genome shotgun (WGS) entry which is preliminary data.</text>
</comment>
<keyword evidence="6" id="KW-0067">ATP-binding</keyword>
<dbReference type="InterPro" id="IPR005702">
    <property type="entry name" value="Wzc-like_C"/>
</dbReference>
<organism evidence="11 12">
    <name type="scientific">Antiquaquibacter oligotrophicus</name>
    <dbReference type="NCBI Taxonomy" id="2880260"/>
    <lineage>
        <taxon>Bacteria</taxon>
        <taxon>Bacillati</taxon>
        <taxon>Actinomycetota</taxon>
        <taxon>Actinomycetes</taxon>
        <taxon>Micrococcales</taxon>
        <taxon>Microbacteriaceae</taxon>
        <taxon>Antiquaquibacter</taxon>
    </lineage>
</organism>
<dbReference type="InterPro" id="IPR050445">
    <property type="entry name" value="Bact_polysacc_biosynth/exp"/>
</dbReference>
<dbReference type="CDD" id="cd05387">
    <property type="entry name" value="BY-kinase"/>
    <property type="match status" value="1"/>
</dbReference>
<evidence type="ECO:0000256" key="3">
    <source>
        <dbReference type="ARBA" id="ARBA00022475"/>
    </source>
</evidence>
<dbReference type="NCBIfam" id="TIGR01007">
    <property type="entry name" value="eps_fam"/>
    <property type="match status" value="1"/>
</dbReference>
<dbReference type="Proteomes" id="UP001160142">
    <property type="component" value="Unassembled WGS sequence"/>
</dbReference>
<dbReference type="Pfam" id="PF02706">
    <property type="entry name" value="Wzz"/>
    <property type="match status" value="1"/>
</dbReference>
<evidence type="ECO:0000256" key="6">
    <source>
        <dbReference type="ARBA" id="ARBA00022840"/>
    </source>
</evidence>
<dbReference type="Pfam" id="PF01656">
    <property type="entry name" value="CbiA"/>
    <property type="match status" value="1"/>
</dbReference>
<dbReference type="InterPro" id="IPR027417">
    <property type="entry name" value="P-loop_NTPase"/>
</dbReference>
<protein>
    <submittedName>
        <fullName evidence="11">Capsular exopolysaccharide synthesis family protein</fullName>
    </submittedName>
</protein>
<dbReference type="PANTHER" id="PTHR32309:SF13">
    <property type="entry name" value="FERRIC ENTEROBACTIN TRANSPORT PROTEIN FEPE"/>
    <property type="match status" value="1"/>
</dbReference>
<feature type="domain" description="Polysaccharide chain length determinant N-terminal" evidence="10">
    <location>
        <begin position="1"/>
        <end position="74"/>
    </location>
</feature>
<evidence type="ECO:0000256" key="4">
    <source>
        <dbReference type="ARBA" id="ARBA00022692"/>
    </source>
</evidence>
<evidence type="ECO:0000313" key="12">
    <source>
        <dbReference type="Proteomes" id="UP001160142"/>
    </source>
</evidence>
<name>A0ABT6KPD9_9MICO</name>
<evidence type="ECO:0000256" key="7">
    <source>
        <dbReference type="ARBA" id="ARBA00022989"/>
    </source>
</evidence>
<keyword evidence="12" id="KW-1185">Reference proteome</keyword>
<accession>A0ABT6KPD9</accession>
<dbReference type="InterPro" id="IPR002586">
    <property type="entry name" value="CobQ/CobB/MinD/ParA_Nub-bd_dom"/>
</dbReference>
<dbReference type="EMBL" id="JARXVQ010000001">
    <property type="protein sequence ID" value="MDH6181866.1"/>
    <property type="molecule type" value="Genomic_DNA"/>
</dbReference>
<sequence>MLLTLLGASGGAVYSILTTPKYQATTALFISVRTSGDSTTGELVQGNTFAQGKVKSYAVVAQSPRVLEPVIEDLNLDVSAKALAAQVSTSSPLDTTVLEITVSDGDPVMAANISNAVAASFSNVVVNQLEAPTGGQPSLVTIEPIEPAMVPEVPYLPNTRVNLVLGFLVGLALGLGAAILRHVLDTRIHGPQEVQVVTEAPVLGGIGFDPEAKKRPLIVHADPRSSRAESFRALRTNLQFVQLDSGPRVFVVTSSVPGEGKTTTTANLAIALAETGARVAVVDGDLRRPALADYMGLEGAVGLTDVLIGRADLKDVLQKWGRNDLFVLPAGRIPPNPSELLGSAGMAKVIAELGKTFNFVLIDAPPLLPVTDAAVLSKFTTGAIVIVAAGRTKRTELAAALRSFEHIESKVLGVVLTMLPTKGPDSYGYGNYYGGYSDVDTSKPQLKA</sequence>
<comment type="subcellular location">
    <subcellularLocation>
        <location evidence="1">Cell membrane</location>
        <topology evidence="1">Multi-pass membrane protein</topology>
    </subcellularLocation>
</comment>